<comment type="caution">
    <text evidence="1">The sequence shown here is derived from an EMBL/GenBank/DDBJ whole genome shotgun (WGS) entry which is preliminary data.</text>
</comment>
<protein>
    <submittedName>
        <fullName evidence="1">Uncharacterized protein</fullName>
    </submittedName>
</protein>
<accession>A0AAD5YZC6</accession>
<gene>
    <name evidence="1" type="ORF">NP233_g1981</name>
</gene>
<keyword evidence="2" id="KW-1185">Reference proteome</keyword>
<sequence length="235" mass="26534">MDSSADDYLHIDLAPSFGNLNSESVRVLDENLKVVIAATMRALEKKREDVDSALTWEEVMSVMMQNVLIVPDDEIIHRADKLIKPSKPNAFKNDGSHSSAIVKEVEEWFKRLINDLELLGSTGIDISILGKIVALVGATVDGFRTLLYENDYHEKALVDVAVLCFPDVDHPYFKVYRIKLTAWSASARYLFAQEDRSGITGEFNARKFRPRTSVMDHLKQETISKIAKEAENLFT</sequence>
<proteinExistence type="predicted"/>
<evidence type="ECO:0000313" key="1">
    <source>
        <dbReference type="EMBL" id="KAJ3574106.1"/>
    </source>
</evidence>
<name>A0AAD5YZC6_9AGAR</name>
<dbReference type="Proteomes" id="UP001213000">
    <property type="component" value="Unassembled WGS sequence"/>
</dbReference>
<evidence type="ECO:0000313" key="2">
    <source>
        <dbReference type="Proteomes" id="UP001213000"/>
    </source>
</evidence>
<organism evidence="1 2">
    <name type="scientific">Leucocoprinus birnbaumii</name>
    <dbReference type="NCBI Taxonomy" id="56174"/>
    <lineage>
        <taxon>Eukaryota</taxon>
        <taxon>Fungi</taxon>
        <taxon>Dikarya</taxon>
        <taxon>Basidiomycota</taxon>
        <taxon>Agaricomycotina</taxon>
        <taxon>Agaricomycetes</taxon>
        <taxon>Agaricomycetidae</taxon>
        <taxon>Agaricales</taxon>
        <taxon>Agaricineae</taxon>
        <taxon>Agaricaceae</taxon>
        <taxon>Leucocoprinus</taxon>
    </lineage>
</organism>
<dbReference type="AlphaFoldDB" id="A0AAD5YZC6"/>
<dbReference type="EMBL" id="JANIEX010000080">
    <property type="protein sequence ID" value="KAJ3574106.1"/>
    <property type="molecule type" value="Genomic_DNA"/>
</dbReference>
<reference evidence="1" key="1">
    <citation type="submission" date="2022-07" db="EMBL/GenBank/DDBJ databases">
        <title>Genome Sequence of Leucocoprinus birnbaumii.</title>
        <authorList>
            <person name="Buettner E."/>
        </authorList>
    </citation>
    <scope>NUCLEOTIDE SEQUENCE</scope>
    <source>
        <strain evidence="1">VT141</strain>
    </source>
</reference>